<dbReference type="AlphaFoldDB" id="A0A328B2Q7"/>
<evidence type="ECO:0000256" key="1">
    <source>
        <dbReference type="SAM" id="MobiDB-lite"/>
    </source>
</evidence>
<evidence type="ECO:0000313" key="4">
    <source>
        <dbReference type="Proteomes" id="UP000249842"/>
    </source>
</evidence>
<dbReference type="InterPro" id="IPR029063">
    <property type="entry name" value="SAM-dependent_MTases_sf"/>
</dbReference>
<dbReference type="SUPFAM" id="SSF53335">
    <property type="entry name" value="S-adenosyl-L-methionine-dependent methyltransferases"/>
    <property type="match status" value="1"/>
</dbReference>
<feature type="region of interest" description="Disordered" evidence="1">
    <location>
        <begin position="263"/>
        <end position="300"/>
    </location>
</feature>
<evidence type="ECO:0000313" key="3">
    <source>
        <dbReference type="EMBL" id="RAK60795.1"/>
    </source>
</evidence>
<comment type="caution">
    <text evidence="3">The sequence shown here is derived from an EMBL/GenBank/DDBJ whole genome shotgun (WGS) entry which is preliminary data.</text>
</comment>
<dbReference type="Gene3D" id="3.40.50.150">
    <property type="entry name" value="Vaccinia Virus protein VP39"/>
    <property type="match status" value="1"/>
</dbReference>
<gene>
    <name evidence="3" type="ORF">DJ021_13750</name>
</gene>
<dbReference type="CDD" id="cd02440">
    <property type="entry name" value="AdoMet_MTases"/>
    <property type="match status" value="1"/>
</dbReference>
<evidence type="ECO:0000259" key="2">
    <source>
        <dbReference type="Pfam" id="PF08241"/>
    </source>
</evidence>
<reference evidence="4" key="1">
    <citation type="submission" date="2018-05" db="EMBL/GenBank/DDBJ databases">
        <authorList>
            <person name="Li X."/>
        </authorList>
    </citation>
    <scope>NUCLEOTIDE SEQUENCE [LARGE SCALE GENOMIC DNA]</scope>
    <source>
        <strain evidence="4">HKS-05</strain>
    </source>
</reference>
<name>A0A328B2Q7_9CAUL</name>
<dbReference type="InterPro" id="IPR013216">
    <property type="entry name" value="Methyltransf_11"/>
</dbReference>
<accession>A0A328B2Q7</accession>
<proteinExistence type="predicted"/>
<feature type="domain" description="Methyltransferase type 11" evidence="2">
    <location>
        <begin position="139"/>
        <end position="185"/>
    </location>
</feature>
<dbReference type="GO" id="GO:0008757">
    <property type="term" value="F:S-adenosylmethionine-dependent methyltransferase activity"/>
    <property type="evidence" value="ECO:0007669"/>
    <property type="project" value="InterPro"/>
</dbReference>
<protein>
    <recommendedName>
        <fullName evidence="2">Methyltransferase type 11 domain-containing protein</fullName>
    </recommendedName>
</protein>
<organism evidence="3 4">
    <name type="scientific">Phenylobacterium hankyongense</name>
    <dbReference type="NCBI Taxonomy" id="1813876"/>
    <lineage>
        <taxon>Bacteria</taxon>
        <taxon>Pseudomonadati</taxon>
        <taxon>Pseudomonadota</taxon>
        <taxon>Alphaproteobacteria</taxon>
        <taxon>Caulobacterales</taxon>
        <taxon>Caulobacteraceae</taxon>
        <taxon>Phenylobacterium</taxon>
    </lineage>
</organism>
<keyword evidence="4" id="KW-1185">Reference proteome</keyword>
<sequence>MPPGACPGARTPCVPRHGGDARAMSIARRLAHRMPRPIRTAGVLSLYVLQVLPRVTGTRPRECTCCGYVGRFGMYGHPPRYDARCPECGSLERQRLIVLAMERARLLRADDRVLYFTPERPLANYLRARVGPFEPAGLRDSEQLEAQDGAFNVVVASNILEHADDDRRALAELKRVLSPGGRLIITVPLVQGWESTYENPSVRTEEERAHHFGERNHLRFYGRDVGDRIRDAGFTVDEHIATGEESVRYGLIRGDHVFIARKPLRQPKSDAAESSGRTTRNPRAKVGVLTTGQGLRAQRR</sequence>
<dbReference type="Pfam" id="PF08241">
    <property type="entry name" value="Methyltransf_11"/>
    <property type="match status" value="1"/>
</dbReference>
<dbReference type="Proteomes" id="UP000249842">
    <property type="component" value="Unassembled WGS sequence"/>
</dbReference>
<dbReference type="OrthoDB" id="9811589at2"/>
<dbReference type="EMBL" id="QFYP01000001">
    <property type="protein sequence ID" value="RAK60795.1"/>
    <property type="molecule type" value="Genomic_DNA"/>
</dbReference>